<dbReference type="Pfam" id="PF00501">
    <property type="entry name" value="AMP-binding"/>
    <property type="match status" value="1"/>
</dbReference>
<protein>
    <recommendedName>
        <fullName evidence="6">AMP-dependent synthetase/ligase domain-containing protein</fullName>
    </recommendedName>
</protein>
<organism evidence="5">
    <name type="scientific">Selaginella moellendorffii</name>
    <name type="common">Spikemoss</name>
    <dbReference type="NCBI Taxonomy" id="88036"/>
    <lineage>
        <taxon>Eukaryota</taxon>
        <taxon>Viridiplantae</taxon>
        <taxon>Streptophyta</taxon>
        <taxon>Embryophyta</taxon>
        <taxon>Tracheophyta</taxon>
        <taxon>Lycopodiopsida</taxon>
        <taxon>Selaginellales</taxon>
        <taxon>Selaginellaceae</taxon>
        <taxon>Selaginella</taxon>
    </lineage>
</organism>
<dbReference type="InterPro" id="IPR029058">
    <property type="entry name" value="AB_hydrolase_fold"/>
</dbReference>
<feature type="compositionally biased region" description="Basic and acidic residues" evidence="1">
    <location>
        <begin position="679"/>
        <end position="713"/>
    </location>
</feature>
<evidence type="ECO:0000259" key="3">
    <source>
        <dbReference type="Pfam" id="PF01764"/>
    </source>
</evidence>
<dbReference type="STRING" id="88036.D8SMS3"/>
<dbReference type="CDD" id="cd00519">
    <property type="entry name" value="Lipase_3"/>
    <property type="match status" value="1"/>
</dbReference>
<keyword evidence="5" id="KW-1185">Reference proteome</keyword>
<dbReference type="InParanoid" id="D8SMS3"/>
<evidence type="ECO:0000259" key="2">
    <source>
        <dbReference type="Pfam" id="PF00501"/>
    </source>
</evidence>
<dbReference type="InterPro" id="IPR020845">
    <property type="entry name" value="AMP-binding_CS"/>
</dbReference>
<evidence type="ECO:0000313" key="4">
    <source>
        <dbReference type="EMBL" id="EFJ14327.1"/>
    </source>
</evidence>
<feature type="compositionally biased region" description="Basic and acidic residues" evidence="1">
    <location>
        <begin position="1160"/>
        <end position="1171"/>
    </location>
</feature>
<dbReference type="eggNOG" id="KOG1175">
    <property type="taxonomic scope" value="Eukaryota"/>
</dbReference>
<dbReference type="GO" id="GO:0006629">
    <property type="term" value="P:lipid metabolic process"/>
    <property type="evidence" value="ECO:0007669"/>
    <property type="project" value="InterPro"/>
</dbReference>
<sequence length="1233" mass="134778">MDTYGRDLFGCSFFDPITNFAEFQRFSVENPDVYWRIVLQELEIPFVEQPSRILDMERNEIDGEPCPGGQWLCEATLNAAECCFQESRCRKSFNTAILWRDEGDDTGLNSLTLSELRSQSCRVANSLERLGFSSGDAVAINMPMTPVSVVVYLGIVLCGCVVVSIADSFSSSEIETRLNISKAKAIFTQDVIVRGGKDLALYTRVVDANAPRAFVIPGKAAALTVELRSNDMSWDEFLAVSTGLARRQEYKGVAQSGEAFSNILFSSGTTGDPKAIPWTHLTPIKAAADGWAHQDIRSRDVVAWPTNLGWMMGPWLVYATLVNGATIALYNGSPLGRGFAKFVQDAKVTMLGVVPSIVRNWKTTKCLDDIDLSHIRREHPSDLCSTGEASTVDDYLWLMSKASYKPVIEYCGGTEIGGGFVTGSLLQPQALASFSTPAMGCDVFILDEAGIPLPSEMPGIGECALDSSMLGASRILLNANHFNIYFKGMPKHNGKTLRRHGDEFERTPGGFYKAHGRVDDTMNLGGIKVSSVEIERICNAADQRVLETAAIGVSPTGGGPEKLCVIAVLKAEVTDKTDISSELKLRFNAAIQRKLNPLFKASAILAFFSKDELKESGAKETNMPMHLLWKLLGGGDIRDSASKSLQEEKENEDKAGESGEAPAKTWGDMIYPSTWRRKSRDDSELTKEVLQEEPIPKNRPRDEKLKGKSDGTKDANQVPAKTWGEMIHPALAWRRKSKDGTEPSEAVEAAAQEIDDLELKETSDDVPRAAEGTLTAVAASIKRSIAGMSRWSMADLTLGLYKLSGRHALEGAADTINGSRVSSLEELLEIQHWFGWAFAAYKKSKEKLAKDLKIEETQIIKHVFTSGVLKPAYFIAVDNVRHCVVISIRGTLAATDVLTDLNPHSEKFEGGYAHSGMLAAARWLMDNETTCLRDLLVANPEYRFVLVGHSLGAGTAALLCMLLRDCDGGSVGPLSRLGIPPSWITCWGYGCPPCVDKRLAEEAGFIRNIVLQDDVVARISPGALEDLRSEILGTDWSQAFKDGSKGKKMLELAQGTLPGVAMKYGQAALVVASFTQATPMPGVSTTENGDVDDDVDEKDSEVAAATLAANVAETVKDPKEAMEMERLYVPGLLYHILRKPLQPELLLESALPAAASSDDENQRSESQETSRRASKSSPKQKTKQPQFQHIVVRGDDPTSRFKRIVLSSTLLSDHGCHQYKESIQDAVTWIESE</sequence>
<dbReference type="Gene3D" id="3.40.50.1820">
    <property type="entry name" value="alpha/beta hydrolase"/>
    <property type="match status" value="1"/>
</dbReference>
<evidence type="ECO:0008006" key="6">
    <source>
        <dbReference type="Google" id="ProtNLM"/>
    </source>
</evidence>
<dbReference type="Gramene" id="EFJ14327">
    <property type="protein sequence ID" value="EFJ14327"/>
    <property type="gene ID" value="SELMODRAFT_423761"/>
</dbReference>
<dbReference type="SUPFAM" id="SSF53474">
    <property type="entry name" value="alpha/beta-Hydrolases"/>
    <property type="match status" value="1"/>
</dbReference>
<dbReference type="eggNOG" id="KOG2088">
    <property type="taxonomic scope" value="Eukaryota"/>
</dbReference>
<reference evidence="4 5" key="1">
    <citation type="journal article" date="2011" name="Science">
        <title>The Selaginella genome identifies genetic changes associated with the evolution of vascular plants.</title>
        <authorList>
            <person name="Banks J.A."/>
            <person name="Nishiyama T."/>
            <person name="Hasebe M."/>
            <person name="Bowman J.L."/>
            <person name="Gribskov M."/>
            <person name="dePamphilis C."/>
            <person name="Albert V.A."/>
            <person name="Aono N."/>
            <person name="Aoyama T."/>
            <person name="Ambrose B.A."/>
            <person name="Ashton N.W."/>
            <person name="Axtell M.J."/>
            <person name="Barker E."/>
            <person name="Barker M.S."/>
            <person name="Bennetzen J.L."/>
            <person name="Bonawitz N.D."/>
            <person name="Chapple C."/>
            <person name="Cheng C."/>
            <person name="Correa L.G."/>
            <person name="Dacre M."/>
            <person name="DeBarry J."/>
            <person name="Dreyer I."/>
            <person name="Elias M."/>
            <person name="Engstrom E.M."/>
            <person name="Estelle M."/>
            <person name="Feng L."/>
            <person name="Finet C."/>
            <person name="Floyd S.K."/>
            <person name="Frommer W.B."/>
            <person name="Fujita T."/>
            <person name="Gramzow L."/>
            <person name="Gutensohn M."/>
            <person name="Harholt J."/>
            <person name="Hattori M."/>
            <person name="Heyl A."/>
            <person name="Hirai T."/>
            <person name="Hiwatashi Y."/>
            <person name="Ishikawa M."/>
            <person name="Iwata M."/>
            <person name="Karol K.G."/>
            <person name="Koehler B."/>
            <person name="Kolukisaoglu U."/>
            <person name="Kubo M."/>
            <person name="Kurata T."/>
            <person name="Lalonde S."/>
            <person name="Li K."/>
            <person name="Li Y."/>
            <person name="Litt A."/>
            <person name="Lyons E."/>
            <person name="Manning G."/>
            <person name="Maruyama T."/>
            <person name="Michael T.P."/>
            <person name="Mikami K."/>
            <person name="Miyazaki S."/>
            <person name="Morinaga S."/>
            <person name="Murata T."/>
            <person name="Mueller-Roeber B."/>
            <person name="Nelson D.R."/>
            <person name="Obara M."/>
            <person name="Oguri Y."/>
            <person name="Olmstead R.G."/>
            <person name="Onodera N."/>
            <person name="Petersen B.L."/>
            <person name="Pils B."/>
            <person name="Prigge M."/>
            <person name="Rensing S.A."/>
            <person name="Riano-Pachon D.M."/>
            <person name="Roberts A.W."/>
            <person name="Sato Y."/>
            <person name="Scheller H.V."/>
            <person name="Schulz B."/>
            <person name="Schulz C."/>
            <person name="Shakirov E.V."/>
            <person name="Shibagaki N."/>
            <person name="Shinohara N."/>
            <person name="Shippen D.E."/>
            <person name="Soerensen I."/>
            <person name="Sotooka R."/>
            <person name="Sugimoto N."/>
            <person name="Sugita M."/>
            <person name="Sumikawa N."/>
            <person name="Tanurdzic M."/>
            <person name="Theissen G."/>
            <person name="Ulvskov P."/>
            <person name="Wakazuki S."/>
            <person name="Weng J.K."/>
            <person name="Willats W.W."/>
            <person name="Wipf D."/>
            <person name="Wolf P.G."/>
            <person name="Yang L."/>
            <person name="Zimmer A.D."/>
            <person name="Zhu Q."/>
            <person name="Mitros T."/>
            <person name="Hellsten U."/>
            <person name="Loque D."/>
            <person name="Otillar R."/>
            <person name="Salamov A."/>
            <person name="Schmutz J."/>
            <person name="Shapiro H."/>
            <person name="Lindquist E."/>
            <person name="Lucas S."/>
            <person name="Rokhsar D."/>
            <person name="Grigoriev I.V."/>
        </authorList>
    </citation>
    <scope>NUCLEOTIDE SEQUENCE [LARGE SCALE GENOMIC DNA]</scope>
</reference>
<dbReference type="InterPro" id="IPR002921">
    <property type="entry name" value="Fungal_lipase-type"/>
</dbReference>
<dbReference type="SUPFAM" id="SSF56801">
    <property type="entry name" value="Acetyl-CoA synthetase-like"/>
    <property type="match status" value="1"/>
</dbReference>
<dbReference type="PANTHER" id="PTHR44378">
    <property type="entry name" value="ACYL-ACTIVATING ENZYME 17, PEROXISOMAL-RELATED"/>
    <property type="match status" value="1"/>
</dbReference>
<name>D8SMS3_SELML</name>
<dbReference type="HOGENOM" id="CLU_267500_0_0_1"/>
<dbReference type="KEGG" id="smo:SELMODRAFT_423761"/>
<dbReference type="Proteomes" id="UP000001514">
    <property type="component" value="Unassembled WGS sequence"/>
</dbReference>
<dbReference type="EMBL" id="GL377628">
    <property type="protein sequence ID" value="EFJ14327.1"/>
    <property type="molecule type" value="Genomic_DNA"/>
</dbReference>
<gene>
    <name evidence="4" type="ORF">SELMODRAFT_423761</name>
</gene>
<feature type="compositionally biased region" description="Basic and acidic residues" evidence="1">
    <location>
        <begin position="642"/>
        <end position="657"/>
    </location>
</feature>
<evidence type="ECO:0000313" key="5">
    <source>
        <dbReference type="Proteomes" id="UP000001514"/>
    </source>
</evidence>
<dbReference type="PROSITE" id="PS00455">
    <property type="entry name" value="AMP_BINDING"/>
    <property type="match status" value="1"/>
</dbReference>
<dbReference type="PANTHER" id="PTHR44378:SF2">
    <property type="entry name" value="ACYL-ACTIVATING ENZYME 17, PEROXISOMAL-RELATED"/>
    <property type="match status" value="1"/>
</dbReference>
<dbReference type="InterPro" id="IPR000873">
    <property type="entry name" value="AMP-dep_synth/lig_dom"/>
</dbReference>
<dbReference type="Gene3D" id="3.40.50.12780">
    <property type="entry name" value="N-terminal domain of ligase-like"/>
    <property type="match status" value="1"/>
</dbReference>
<proteinExistence type="predicted"/>
<feature type="compositionally biased region" description="Basic residues" evidence="1">
    <location>
        <begin position="1172"/>
        <end position="1182"/>
    </location>
</feature>
<dbReference type="AlphaFoldDB" id="D8SMS3"/>
<feature type="region of interest" description="Disordered" evidence="1">
    <location>
        <begin position="1153"/>
        <end position="1193"/>
    </location>
</feature>
<feature type="region of interest" description="Disordered" evidence="1">
    <location>
        <begin position="642"/>
        <end position="762"/>
    </location>
</feature>
<evidence type="ECO:0000256" key="1">
    <source>
        <dbReference type="SAM" id="MobiDB-lite"/>
    </source>
</evidence>
<dbReference type="Pfam" id="PF01764">
    <property type="entry name" value="Lipase_3"/>
    <property type="match status" value="1"/>
</dbReference>
<dbReference type="InterPro" id="IPR042099">
    <property type="entry name" value="ANL_N_sf"/>
</dbReference>
<feature type="domain" description="Fungal lipase-type" evidence="3">
    <location>
        <begin position="885"/>
        <end position="1021"/>
    </location>
</feature>
<accession>D8SMS3</accession>
<feature type="domain" description="AMP-dependent synthetase/ligase" evidence="2">
    <location>
        <begin position="107"/>
        <end position="459"/>
    </location>
</feature>